<dbReference type="GO" id="GO:0031347">
    <property type="term" value="P:regulation of defense response"/>
    <property type="evidence" value="ECO:0007669"/>
    <property type="project" value="UniProtKB-ARBA"/>
</dbReference>
<evidence type="ECO:0000256" key="3">
    <source>
        <dbReference type="ARBA" id="ARBA00022801"/>
    </source>
</evidence>
<dbReference type="RefSeq" id="XP_007651914.1">
    <property type="nucleotide sequence ID" value="XM_007653724.4"/>
</dbReference>
<evidence type="ECO:0000256" key="2">
    <source>
        <dbReference type="ARBA" id="ARBA00022741"/>
    </source>
</evidence>
<feature type="coiled-coil region" evidence="7">
    <location>
        <begin position="495"/>
        <end position="663"/>
    </location>
</feature>
<dbReference type="GeneID" id="100762860"/>
<dbReference type="Gene3D" id="1.20.1000.10">
    <property type="entry name" value="Guanylate-binding protein, C-terminal domain"/>
    <property type="match status" value="1"/>
</dbReference>
<gene>
    <name evidence="10" type="primary">LOC100762860</name>
</gene>
<dbReference type="InterPro" id="IPR015894">
    <property type="entry name" value="Guanylate-bd_N"/>
</dbReference>
<dbReference type="AlphaFoldDB" id="A0A9J7F9W7"/>
<dbReference type="KEGG" id="cge:100762860"/>
<reference evidence="9" key="2">
    <citation type="journal article" date="2020" name="Biotechnol. Bioeng.">
        <title>Chromosome-scale scaffolds for the Chinese hamster reference genome assembly to facilitate the study of the CHO epigenome.</title>
        <authorList>
            <person name="Hilliard W."/>
            <person name="MacDonald M."/>
            <person name="Lee K.H."/>
        </authorList>
    </citation>
    <scope>NUCLEOTIDE SEQUENCE [LARGE SCALE GENOMIC DNA]</scope>
    <source>
        <strain evidence="9">17A/GY</strain>
    </source>
</reference>
<dbReference type="Proteomes" id="UP001108280">
    <property type="component" value="Chromosome 1"/>
</dbReference>
<dbReference type="PROSITE" id="PS51715">
    <property type="entry name" value="G_GB1_RHD3"/>
    <property type="match status" value="1"/>
</dbReference>
<proteinExistence type="inferred from homology"/>
<dbReference type="InterPro" id="IPR036543">
    <property type="entry name" value="Guanylate-bd_C_sf"/>
</dbReference>
<dbReference type="RefSeq" id="XP_027251676.1">
    <property type="nucleotide sequence ID" value="XM_027395875.2"/>
</dbReference>
<dbReference type="GO" id="GO:0003924">
    <property type="term" value="F:GTPase activity"/>
    <property type="evidence" value="ECO:0007669"/>
    <property type="project" value="InterPro"/>
</dbReference>
<dbReference type="InterPro" id="IPR027417">
    <property type="entry name" value="P-loop_NTPase"/>
</dbReference>
<dbReference type="Pfam" id="PF02841">
    <property type="entry name" value="GBP_C"/>
    <property type="match status" value="1"/>
</dbReference>
<evidence type="ECO:0000313" key="10">
    <source>
        <dbReference type="RefSeq" id="XP_027251676.1"/>
    </source>
</evidence>
<protein>
    <submittedName>
        <fullName evidence="10">Guanylate-binding protein 1 isoform X1</fullName>
    </submittedName>
</protein>
<dbReference type="Gene3D" id="3.40.50.300">
    <property type="entry name" value="P-loop containing nucleotide triphosphate hydrolases"/>
    <property type="match status" value="1"/>
</dbReference>
<evidence type="ECO:0000313" key="9">
    <source>
        <dbReference type="Proteomes" id="UP001108280"/>
    </source>
</evidence>
<dbReference type="InterPro" id="IPR030386">
    <property type="entry name" value="G_GB1_RHD3_dom"/>
</dbReference>
<dbReference type="SUPFAM" id="SSF52540">
    <property type="entry name" value="P-loop containing nucleoside triphosphate hydrolases"/>
    <property type="match status" value="1"/>
</dbReference>
<keyword evidence="2" id="KW-0547">Nucleotide-binding</keyword>
<dbReference type="OrthoDB" id="2135133at2759"/>
<accession>A0A9J7F9W7</accession>
<keyword evidence="4" id="KW-0391">Immunity</keyword>
<dbReference type="Pfam" id="PF02263">
    <property type="entry name" value="GBP"/>
    <property type="match status" value="1"/>
</dbReference>
<dbReference type="FunFam" id="1.20.1000.10:FF:000001">
    <property type="entry name" value="Guanylate binding protein 1"/>
    <property type="match status" value="1"/>
</dbReference>
<comment type="similarity">
    <text evidence="6">Belongs to the TRAFAC class dynamin-like GTPase superfamily. GB1/RHD3 GTPase family.</text>
</comment>
<evidence type="ECO:0000259" key="8">
    <source>
        <dbReference type="PROSITE" id="PS51715"/>
    </source>
</evidence>
<evidence type="ECO:0000256" key="7">
    <source>
        <dbReference type="SAM" id="Coils"/>
    </source>
</evidence>
<evidence type="ECO:0000256" key="4">
    <source>
        <dbReference type="ARBA" id="ARBA00022859"/>
    </source>
</evidence>
<sequence>MATEVHMSGPMCLIENVKGQLIANQEALGILEDITQPVVVVAIVGLYRTGKSYLMNKLAGKQTGFSLGSTVQSHTKGIWMWCVPHPQKPGHTLVLLDTEGLGDVEKGDNQNDCWIFALAILLSSTFVYNSMGPINQQAMDHLNYVTELTGRIRSKSSPDQDDVEDSEEFVRFFPDFIWTLRDFSLELKLNGKPISADEYLENSLKLIQGSGQRDRVKEFNLPQLCIHKFFPKKKCFVFERPVHGKKLGQLELMQDQDLDFDFMEQVAEFCSYVFHCSKVKMLSGGIKVNGPRLKSLVVTYVNTISSGGLPCIENAVLALSQTENAAAVQKAIAHYDQQMKQKLQLPTENLQELMKLHRASEKEAIKIFMENSFKDVNQVFMTQLEIELETKQEEFLKKNEQASSDRCSALLQDIFSPLEEDLKQGSYYKPGGYQLFIQKIQELKKKYYEEPRKGVQAEEVLQKFLQSKDDVTDTVLQTDQELTEKEKDSEVEYVKAEAAKTIAKMQQEMQQQIEQLLKQKEKSHEEHMKQLTEMMEKGQDQMREMQQKNEQMLQEKEKCHKEHMKQLAEKMEKAQVQLREMQQKNEQLLQQKEKSHEEHRKQLTKMMEKAQDQMREMQQKNAQLLQQKDKSHEEHMKRLTEKMEEALCQMREIQQKNTQLLQQKVKSYREHLKHLIEIFSEDTESL</sequence>
<keyword evidence="5" id="KW-0342">GTP-binding</keyword>
<keyword evidence="7" id="KW-0175">Coiled coil</keyword>
<keyword evidence="3" id="KW-0378">Hydrolase</keyword>
<dbReference type="InterPro" id="IPR003191">
    <property type="entry name" value="Guanylate-bd/ATL_C"/>
</dbReference>
<dbReference type="FunFam" id="3.40.50.300:FF:000422">
    <property type="entry name" value="Guanylate-binding protein 1"/>
    <property type="match status" value="1"/>
</dbReference>
<evidence type="ECO:0000256" key="5">
    <source>
        <dbReference type="ARBA" id="ARBA00023134"/>
    </source>
</evidence>
<dbReference type="CDD" id="cd16269">
    <property type="entry name" value="GBP_C"/>
    <property type="match status" value="1"/>
</dbReference>
<reference evidence="9" key="1">
    <citation type="journal article" date="2018" name="Biotechnol. Bioeng.">
        <title>A reference genome of the Chinese hamster based on a hybrid assembly strategy.</title>
        <authorList>
            <person name="Rupp O."/>
            <person name="MacDonald M.L."/>
            <person name="Li S."/>
            <person name="Dhiman H."/>
            <person name="Polson S."/>
            <person name="Griep S."/>
            <person name="Heffner K."/>
            <person name="Hernandez I."/>
            <person name="Brinkrolf K."/>
            <person name="Jadhav V."/>
            <person name="Samoudi M."/>
            <person name="Hao H."/>
            <person name="Kingham B."/>
            <person name="Goesmann A."/>
            <person name="Betenbaugh M.J."/>
            <person name="Lewis N.E."/>
            <person name="Borth N."/>
            <person name="Lee K.H."/>
        </authorList>
    </citation>
    <scope>NUCLEOTIDE SEQUENCE [LARGE SCALE GENOMIC DNA]</scope>
    <source>
        <strain evidence="9">17A/GY</strain>
    </source>
</reference>
<dbReference type="PANTHER" id="PTHR10751">
    <property type="entry name" value="GUANYLATE BINDING PROTEIN"/>
    <property type="match status" value="1"/>
</dbReference>
<evidence type="ECO:0000256" key="6">
    <source>
        <dbReference type="PROSITE-ProRule" id="PRU01052"/>
    </source>
</evidence>
<reference evidence="10" key="3">
    <citation type="submission" date="2025-08" db="UniProtKB">
        <authorList>
            <consortium name="RefSeq"/>
        </authorList>
    </citation>
    <scope>IDENTIFICATION</scope>
    <source>
        <strain evidence="10">17A/GY</strain>
        <tissue evidence="10">Liver</tissue>
    </source>
</reference>
<dbReference type="OMA" id="MWCIPYP"/>
<dbReference type="InterPro" id="IPR037684">
    <property type="entry name" value="GBP_C"/>
</dbReference>
<organism evidence="9 10">
    <name type="scientific">Cricetulus griseus</name>
    <name type="common">Chinese hamster</name>
    <name type="synonym">Cricetulus barabensis griseus</name>
    <dbReference type="NCBI Taxonomy" id="10029"/>
    <lineage>
        <taxon>Eukaryota</taxon>
        <taxon>Metazoa</taxon>
        <taxon>Chordata</taxon>
        <taxon>Craniata</taxon>
        <taxon>Vertebrata</taxon>
        <taxon>Euteleostomi</taxon>
        <taxon>Mammalia</taxon>
        <taxon>Eutheria</taxon>
        <taxon>Euarchontoglires</taxon>
        <taxon>Glires</taxon>
        <taxon>Rodentia</taxon>
        <taxon>Myomorpha</taxon>
        <taxon>Muroidea</taxon>
        <taxon>Cricetidae</taxon>
        <taxon>Cricetinae</taxon>
        <taxon>Cricetulus</taxon>
    </lineage>
</organism>
<dbReference type="GO" id="GO:0071346">
    <property type="term" value="P:cellular response to type II interferon"/>
    <property type="evidence" value="ECO:0007669"/>
    <property type="project" value="UniProtKB-ARBA"/>
</dbReference>
<keyword evidence="9" id="KW-1185">Reference proteome</keyword>
<evidence type="ECO:0000256" key="1">
    <source>
        <dbReference type="ARBA" id="ARBA00022588"/>
    </source>
</evidence>
<dbReference type="GO" id="GO:0005525">
    <property type="term" value="F:GTP binding"/>
    <property type="evidence" value="ECO:0007669"/>
    <property type="project" value="UniProtKB-KW"/>
</dbReference>
<feature type="domain" description="GB1/RHD3-type G" evidence="8">
    <location>
        <begin position="35"/>
        <end position="278"/>
    </location>
</feature>
<keyword evidence="1" id="KW-0399">Innate immunity</keyword>
<dbReference type="CDD" id="cd01851">
    <property type="entry name" value="GBP"/>
    <property type="match status" value="1"/>
</dbReference>
<name>A0A9J7F9W7_CRIGR</name>
<dbReference type="SUPFAM" id="SSF48340">
    <property type="entry name" value="Interferon-induced guanylate-binding protein 1 (GBP1), C-terminal domain"/>
    <property type="match status" value="1"/>
</dbReference>